<protein>
    <submittedName>
        <fullName evidence="3">Uncharacterized protein</fullName>
    </submittedName>
</protein>
<evidence type="ECO:0000313" key="4">
    <source>
        <dbReference type="Proteomes" id="UP000606115"/>
    </source>
</evidence>
<evidence type="ECO:0000313" key="3">
    <source>
        <dbReference type="EMBL" id="GGJ56472.1"/>
    </source>
</evidence>
<comment type="caution">
    <text evidence="3">The sequence shown here is derived from an EMBL/GenBank/DDBJ whole genome shotgun (WGS) entry which is preliminary data.</text>
</comment>
<evidence type="ECO:0000256" key="2">
    <source>
        <dbReference type="SAM" id="Phobius"/>
    </source>
</evidence>
<gene>
    <name evidence="3" type="ORF">GCM10007173_14080</name>
</gene>
<dbReference type="RefSeq" id="WP_188684686.1">
    <property type="nucleotide sequence ID" value="NZ_BMKX01000002.1"/>
</dbReference>
<feature type="transmembrane region" description="Helical" evidence="2">
    <location>
        <begin position="118"/>
        <end position="136"/>
    </location>
</feature>
<dbReference type="GeneID" id="303303780"/>
<evidence type="ECO:0000256" key="1">
    <source>
        <dbReference type="SAM" id="MobiDB-lite"/>
    </source>
</evidence>
<keyword evidence="4" id="KW-1185">Reference proteome</keyword>
<dbReference type="EMBL" id="BMKX01000002">
    <property type="protein sequence ID" value="GGJ56472.1"/>
    <property type="molecule type" value="Genomic_DNA"/>
</dbReference>
<proteinExistence type="predicted"/>
<feature type="transmembrane region" description="Helical" evidence="2">
    <location>
        <begin position="94"/>
        <end position="112"/>
    </location>
</feature>
<feature type="transmembrane region" description="Helical" evidence="2">
    <location>
        <begin position="21"/>
        <end position="41"/>
    </location>
</feature>
<reference evidence="4" key="1">
    <citation type="journal article" date="2019" name="Int. J. Syst. Evol. Microbiol.">
        <title>The Global Catalogue of Microorganisms (GCM) 10K type strain sequencing project: providing services to taxonomists for standard genome sequencing and annotation.</title>
        <authorList>
            <consortium name="The Broad Institute Genomics Platform"/>
            <consortium name="The Broad Institute Genome Sequencing Center for Infectious Disease"/>
            <person name="Wu L."/>
            <person name="Ma J."/>
        </authorList>
    </citation>
    <scope>NUCLEOTIDE SEQUENCE [LARGE SCALE GENOMIC DNA]</scope>
    <source>
        <strain evidence="4">CGMCC 1.3685</strain>
    </source>
</reference>
<accession>A0ABQ2DI67</accession>
<keyword evidence="2" id="KW-0812">Transmembrane</keyword>
<sequence length="199" mass="22048">MPTEHPVNDPAWTPPRLIHTFTGHLFTGTLKLLVVALLFWVSTLFGDSMTASLGTSIGVLVATLLLGELLAVGIERPFVIRGRLNEPGGWGYSVLPLLAYLLTGAVFAFIAWGNSVTAVVFGIIHAAVNMGLFFLIRPWQAGETQQETDAKLAEFKAMTKEHFAEDIVEIKTRARERTKNAYYATKDKKRRQSKSEDQD</sequence>
<name>A0ABQ2DI67_9MICC</name>
<feature type="region of interest" description="Disordered" evidence="1">
    <location>
        <begin position="179"/>
        <end position="199"/>
    </location>
</feature>
<keyword evidence="2" id="KW-1133">Transmembrane helix</keyword>
<feature type="transmembrane region" description="Helical" evidence="2">
    <location>
        <begin position="53"/>
        <end position="74"/>
    </location>
</feature>
<organism evidence="3 4">
    <name type="scientific">Glutamicibacter ardleyensis</name>
    <dbReference type="NCBI Taxonomy" id="225894"/>
    <lineage>
        <taxon>Bacteria</taxon>
        <taxon>Bacillati</taxon>
        <taxon>Actinomycetota</taxon>
        <taxon>Actinomycetes</taxon>
        <taxon>Micrococcales</taxon>
        <taxon>Micrococcaceae</taxon>
        <taxon>Glutamicibacter</taxon>
    </lineage>
</organism>
<keyword evidence="2" id="KW-0472">Membrane</keyword>
<dbReference type="Proteomes" id="UP000606115">
    <property type="component" value="Unassembled WGS sequence"/>
</dbReference>